<organism evidence="1">
    <name type="scientific">marine sediment metagenome</name>
    <dbReference type="NCBI Taxonomy" id="412755"/>
    <lineage>
        <taxon>unclassified sequences</taxon>
        <taxon>metagenomes</taxon>
        <taxon>ecological metagenomes</taxon>
    </lineage>
</organism>
<evidence type="ECO:0000313" key="1">
    <source>
        <dbReference type="EMBL" id="KKK45183.1"/>
    </source>
</evidence>
<protein>
    <submittedName>
        <fullName evidence="1">Uncharacterized protein</fullName>
    </submittedName>
</protein>
<proteinExistence type="predicted"/>
<comment type="caution">
    <text evidence="1">The sequence shown here is derived from an EMBL/GenBank/DDBJ whole genome shotgun (WGS) entry which is preliminary data.</text>
</comment>
<gene>
    <name evidence="1" type="ORF">LCGC14_3165890</name>
</gene>
<dbReference type="EMBL" id="LAZR01070109">
    <property type="protein sequence ID" value="KKK45183.1"/>
    <property type="molecule type" value="Genomic_DNA"/>
</dbReference>
<dbReference type="AlphaFoldDB" id="A0A0F8VLB9"/>
<sequence>MRKRDAEKLKIGDKVFAPTVGIYANDIRQIRAIRTTDPDPRAAVPLFLLEGESNDRYITYFHLQPHREKS</sequence>
<accession>A0A0F8VLB9</accession>
<name>A0A0F8VLB9_9ZZZZ</name>
<reference evidence="1" key="1">
    <citation type="journal article" date="2015" name="Nature">
        <title>Complex archaea that bridge the gap between prokaryotes and eukaryotes.</title>
        <authorList>
            <person name="Spang A."/>
            <person name="Saw J.H."/>
            <person name="Jorgensen S.L."/>
            <person name="Zaremba-Niedzwiedzka K."/>
            <person name="Martijn J."/>
            <person name="Lind A.E."/>
            <person name="van Eijk R."/>
            <person name="Schleper C."/>
            <person name="Guy L."/>
            <person name="Ettema T.J."/>
        </authorList>
    </citation>
    <scope>NUCLEOTIDE SEQUENCE</scope>
</reference>